<feature type="compositionally biased region" description="Low complexity" evidence="1">
    <location>
        <begin position="56"/>
        <end position="67"/>
    </location>
</feature>
<proteinExistence type="predicted"/>
<gene>
    <name evidence="2" type="primary">OSJNBb0047B19.23</name>
</gene>
<accession>Q8S5E1</accession>
<reference evidence="3" key="1">
    <citation type="journal article" date="2005" name="Nature">
        <title>The map-based sequence of the rice genome.</title>
        <authorList>
            <consortium name="International rice genome sequencing project (IRGSP)"/>
            <person name="Matsumoto T."/>
            <person name="Wu J."/>
            <person name="Kanamori H."/>
            <person name="Katayose Y."/>
            <person name="Fujisawa M."/>
            <person name="Namiki N."/>
            <person name="Mizuno H."/>
            <person name="Yamamoto K."/>
            <person name="Antonio B.A."/>
            <person name="Baba T."/>
            <person name="Sakata K."/>
            <person name="Nagamura Y."/>
            <person name="Aoki H."/>
            <person name="Arikawa K."/>
            <person name="Arita K."/>
            <person name="Bito T."/>
            <person name="Chiden Y."/>
            <person name="Fujitsuka N."/>
            <person name="Fukunaka R."/>
            <person name="Hamada M."/>
            <person name="Harada C."/>
            <person name="Hayashi A."/>
            <person name="Hijishita S."/>
            <person name="Honda M."/>
            <person name="Hosokawa S."/>
            <person name="Ichikawa Y."/>
            <person name="Idonuma A."/>
            <person name="Iijima M."/>
            <person name="Ikeda M."/>
            <person name="Ikeno M."/>
            <person name="Ito K."/>
            <person name="Ito S."/>
            <person name="Ito T."/>
            <person name="Ito Y."/>
            <person name="Ito Y."/>
            <person name="Iwabuchi A."/>
            <person name="Kamiya K."/>
            <person name="Karasawa W."/>
            <person name="Kurita K."/>
            <person name="Katagiri S."/>
            <person name="Kikuta A."/>
            <person name="Kobayashi H."/>
            <person name="Kobayashi N."/>
            <person name="Machita K."/>
            <person name="Maehara T."/>
            <person name="Masukawa M."/>
            <person name="Mizubayashi T."/>
            <person name="Mukai Y."/>
            <person name="Nagasaki H."/>
            <person name="Nagata Y."/>
            <person name="Naito S."/>
            <person name="Nakashima M."/>
            <person name="Nakama Y."/>
            <person name="Nakamichi Y."/>
            <person name="Nakamura M."/>
            <person name="Meguro A."/>
            <person name="Negishi M."/>
            <person name="Ohta I."/>
            <person name="Ohta T."/>
            <person name="Okamoto M."/>
            <person name="Ono N."/>
            <person name="Saji S."/>
            <person name="Sakaguchi M."/>
            <person name="Sakai K."/>
            <person name="Shibata M."/>
            <person name="Shimokawa T."/>
            <person name="Song J."/>
            <person name="Takazaki Y."/>
            <person name="Terasawa K."/>
            <person name="Tsugane M."/>
            <person name="Tsuji K."/>
            <person name="Ueda S."/>
            <person name="Waki K."/>
            <person name="Yamagata H."/>
            <person name="Yamamoto M."/>
            <person name="Yamamoto S."/>
            <person name="Yamane H."/>
            <person name="Yoshiki S."/>
            <person name="Yoshihara R."/>
            <person name="Yukawa K."/>
            <person name="Zhong H."/>
            <person name="Yano M."/>
            <person name="Yuan Q."/>
            <person name="Ouyang S."/>
            <person name="Liu J."/>
            <person name="Jones K.M."/>
            <person name="Gansberger K."/>
            <person name="Moffat K."/>
            <person name="Hill J."/>
            <person name="Bera J."/>
            <person name="Fadrosh D."/>
            <person name="Jin S."/>
            <person name="Johri S."/>
            <person name="Kim M."/>
            <person name="Overton L."/>
            <person name="Reardon M."/>
            <person name="Tsitrin T."/>
            <person name="Vuong H."/>
            <person name="Weaver B."/>
            <person name="Ciecko A."/>
            <person name="Tallon L."/>
            <person name="Jackson J."/>
            <person name="Pai G."/>
            <person name="Aken S.V."/>
            <person name="Utterback T."/>
            <person name="Reidmuller S."/>
            <person name="Feldblyum T."/>
            <person name="Hsiao J."/>
            <person name="Zismann V."/>
            <person name="Iobst S."/>
            <person name="de Vazeille A.R."/>
            <person name="Buell C.R."/>
            <person name="Ying K."/>
            <person name="Li Y."/>
            <person name="Lu T."/>
            <person name="Huang Y."/>
            <person name="Zhao Q."/>
            <person name="Feng Q."/>
            <person name="Zhang L."/>
            <person name="Zhu J."/>
            <person name="Weng Q."/>
            <person name="Mu J."/>
            <person name="Lu Y."/>
            <person name="Fan D."/>
            <person name="Liu Y."/>
            <person name="Guan J."/>
            <person name="Zhang Y."/>
            <person name="Yu S."/>
            <person name="Liu X."/>
            <person name="Zhang Y."/>
            <person name="Hong G."/>
            <person name="Han B."/>
            <person name="Choisne N."/>
            <person name="Demange N."/>
            <person name="Orjeda G."/>
            <person name="Samain S."/>
            <person name="Cattolico L."/>
            <person name="Pelletier E."/>
            <person name="Couloux A."/>
            <person name="Segurens B."/>
            <person name="Wincker P."/>
            <person name="D'Hont A."/>
            <person name="Scarpelli C."/>
            <person name="Weissenbach J."/>
            <person name="Salanoubat M."/>
            <person name="Quetier F."/>
            <person name="Yu Y."/>
            <person name="Kim H.R."/>
            <person name="Rambo T."/>
            <person name="Currie J."/>
            <person name="Collura K."/>
            <person name="Luo M."/>
            <person name="Yang T."/>
            <person name="Ammiraju J.S.S."/>
            <person name="Engler F."/>
            <person name="Soderlund C."/>
            <person name="Wing R.A."/>
            <person name="Palmer L.E."/>
            <person name="de la Bastide M."/>
            <person name="Spiegel L."/>
            <person name="Nascimento L."/>
            <person name="Zutavern T."/>
            <person name="O'Shaughnessy A."/>
            <person name="Dike S."/>
            <person name="Dedhia N."/>
            <person name="Preston R."/>
            <person name="Balija V."/>
            <person name="McCombie W.R."/>
            <person name="Chow T."/>
            <person name="Chen H."/>
            <person name="Chung M."/>
            <person name="Chen C."/>
            <person name="Shaw J."/>
            <person name="Wu H."/>
            <person name="Hsiao K."/>
            <person name="Chao Y."/>
            <person name="Chu M."/>
            <person name="Cheng C."/>
            <person name="Hour A."/>
            <person name="Lee P."/>
            <person name="Lin S."/>
            <person name="Lin Y."/>
            <person name="Liou J."/>
            <person name="Liu S."/>
            <person name="Hsing Y."/>
            <person name="Raghuvanshi S."/>
            <person name="Mohanty A."/>
            <person name="Bharti A.K."/>
            <person name="Gaur A."/>
            <person name="Gupta V."/>
            <person name="Kumar D."/>
            <person name="Ravi V."/>
            <person name="Vij S."/>
            <person name="Kapur A."/>
            <person name="Khurana P."/>
            <person name="Khurana P."/>
            <person name="Khurana J.P."/>
            <person name="Tyagi A.K."/>
            <person name="Gaikwad K."/>
            <person name="Singh A."/>
            <person name="Dalal V."/>
            <person name="Srivastava S."/>
            <person name="Dixit A."/>
            <person name="Pal A.K."/>
            <person name="Ghazi I.A."/>
            <person name="Yadav M."/>
            <person name="Pandit A."/>
            <person name="Bhargava A."/>
            <person name="Sureshbabu K."/>
            <person name="Batra K."/>
            <person name="Sharma T.R."/>
            <person name="Mohapatra T."/>
            <person name="Singh N.K."/>
            <person name="Messing J."/>
            <person name="Nelson A.B."/>
            <person name="Fuks G."/>
            <person name="Kavchok S."/>
            <person name="Keizer G."/>
            <person name="Linton E."/>
            <person name="Llaca V."/>
            <person name="Song R."/>
            <person name="Tanyolac B."/>
            <person name="Young S."/>
            <person name="Ho-Il K."/>
            <person name="Hahn J.H."/>
            <person name="Sangsakoo G."/>
            <person name="Vanavichit A."/>
            <person name="de Mattos Luiz.A.T."/>
            <person name="Zimmer P.D."/>
            <person name="Malone G."/>
            <person name="Dellagostin O."/>
            <person name="de Oliveira A.C."/>
            <person name="Bevan M."/>
            <person name="Bancroft I."/>
            <person name="Minx P."/>
            <person name="Cordum H."/>
            <person name="Wilson R."/>
            <person name="Cheng Z."/>
            <person name="Jin W."/>
            <person name="Jiang J."/>
            <person name="Leong S.A."/>
            <person name="Iwama H."/>
            <person name="Gojobori T."/>
            <person name="Itoh T."/>
            <person name="Niimura Y."/>
            <person name="Fujii Y."/>
            <person name="Habara T."/>
            <person name="Sakai H."/>
            <person name="Sato Y."/>
            <person name="Wilson G."/>
            <person name="Kumar K."/>
            <person name="McCouch S."/>
            <person name="Juretic N."/>
            <person name="Hoen D."/>
            <person name="Wright S."/>
            <person name="Bruskiewich R."/>
            <person name="Bureau T."/>
            <person name="Miyao A."/>
            <person name="Hirochika H."/>
            <person name="Nishikawa T."/>
            <person name="Kadowaki K."/>
            <person name="Sugiura M."/>
            <person name="Burr B."/>
            <person name="Sasaki T."/>
        </authorList>
    </citation>
    <scope>NUCLEOTIDE SEQUENCE [LARGE SCALE GENOMIC DNA]</scope>
    <source>
        <strain evidence="3">cv. Nipponbare</strain>
    </source>
</reference>
<dbReference type="AlphaFoldDB" id="Q8S5E1"/>
<feature type="region of interest" description="Disordered" evidence="1">
    <location>
        <begin position="19"/>
        <end position="102"/>
    </location>
</feature>
<evidence type="ECO:0000313" key="2">
    <source>
        <dbReference type="EMBL" id="AAM08877.1"/>
    </source>
</evidence>
<reference evidence="3" key="2">
    <citation type="journal article" date="2008" name="Nucleic Acids Res.">
        <title>The rice annotation project database (RAP-DB): 2008 update.</title>
        <authorList>
            <consortium name="The rice annotation project (RAP)"/>
        </authorList>
    </citation>
    <scope>GENOME REANNOTATION</scope>
    <source>
        <strain evidence="3">cv. Nipponbare</strain>
    </source>
</reference>
<sequence>MVLMADVDREWLQHGTCAGTGHMDVAKRGRGTLHPPSGGLQHQRLASSAAAGTSKPALPLLPLIRASPSRRRRQSPPQSVVNSSKPGMLGASAKEAVARGDEAVRTVEEAVRFLDWTQGRRPRPPVLLDLAGELPLRLDSERRWEKEGEDRKDRG</sequence>
<dbReference type="EMBL" id="AC113339">
    <property type="protein sequence ID" value="AAM08877.1"/>
    <property type="molecule type" value="Genomic_DNA"/>
</dbReference>
<protein>
    <submittedName>
        <fullName evidence="2">Uncharacterized protein</fullName>
    </submittedName>
</protein>
<dbReference type="Proteomes" id="UP000000763">
    <property type="component" value="Chromosome 10"/>
</dbReference>
<evidence type="ECO:0000256" key="1">
    <source>
        <dbReference type="SAM" id="MobiDB-lite"/>
    </source>
</evidence>
<name>Q8S5E1_ORYSJ</name>
<organism evidence="2 3">
    <name type="scientific">Oryza sativa subsp. japonica</name>
    <name type="common">Rice</name>
    <dbReference type="NCBI Taxonomy" id="39947"/>
    <lineage>
        <taxon>Eukaryota</taxon>
        <taxon>Viridiplantae</taxon>
        <taxon>Streptophyta</taxon>
        <taxon>Embryophyta</taxon>
        <taxon>Tracheophyta</taxon>
        <taxon>Spermatophyta</taxon>
        <taxon>Magnoliopsida</taxon>
        <taxon>Liliopsida</taxon>
        <taxon>Poales</taxon>
        <taxon>Poaceae</taxon>
        <taxon>BOP clade</taxon>
        <taxon>Oryzoideae</taxon>
        <taxon>Oryzeae</taxon>
        <taxon>Oryzinae</taxon>
        <taxon>Oryza</taxon>
        <taxon>Oryza sativa</taxon>
    </lineage>
</organism>
<evidence type="ECO:0000313" key="3">
    <source>
        <dbReference type="Proteomes" id="UP000000763"/>
    </source>
</evidence>